<dbReference type="GO" id="GO:0005525">
    <property type="term" value="F:GTP binding"/>
    <property type="evidence" value="ECO:0007669"/>
    <property type="project" value="UniProtKB-KW"/>
</dbReference>
<dbReference type="InterPro" id="IPR050227">
    <property type="entry name" value="Rab"/>
</dbReference>
<name>A0A146KKD7_9EUKA</name>
<keyword evidence="1" id="KW-0547">Nucleotide-binding</keyword>
<dbReference type="SMART" id="SM00173">
    <property type="entry name" value="RAS"/>
    <property type="match status" value="1"/>
</dbReference>
<organism evidence="3">
    <name type="scientific">Trepomonas sp. PC1</name>
    <dbReference type="NCBI Taxonomy" id="1076344"/>
    <lineage>
        <taxon>Eukaryota</taxon>
        <taxon>Metamonada</taxon>
        <taxon>Diplomonadida</taxon>
        <taxon>Hexamitidae</taxon>
        <taxon>Hexamitinae</taxon>
        <taxon>Trepomonas</taxon>
    </lineage>
</organism>
<dbReference type="PANTHER" id="PTHR47977">
    <property type="entry name" value="RAS-RELATED PROTEIN RAB"/>
    <property type="match status" value="1"/>
</dbReference>
<dbReference type="NCBIfam" id="TIGR00231">
    <property type="entry name" value="small_GTP"/>
    <property type="match status" value="1"/>
</dbReference>
<dbReference type="FunFam" id="3.40.50.300:FF:000808">
    <property type="entry name" value="Small GTP-binding protein, putative"/>
    <property type="match status" value="1"/>
</dbReference>
<proteinExistence type="predicted"/>
<dbReference type="PROSITE" id="PS51417">
    <property type="entry name" value="ARF"/>
    <property type="match status" value="1"/>
</dbReference>
<dbReference type="GO" id="GO:0003924">
    <property type="term" value="F:GTPase activity"/>
    <property type="evidence" value="ECO:0007669"/>
    <property type="project" value="InterPro"/>
</dbReference>
<dbReference type="Pfam" id="PF00071">
    <property type="entry name" value="Ras"/>
    <property type="match status" value="1"/>
</dbReference>
<dbReference type="InterPro" id="IPR005225">
    <property type="entry name" value="Small_GTP-bd"/>
</dbReference>
<protein>
    <submittedName>
        <fullName evidence="3">Rab-like protein</fullName>
    </submittedName>
</protein>
<dbReference type="SUPFAM" id="SSF52540">
    <property type="entry name" value="P-loop containing nucleoside triphosphate hydrolases"/>
    <property type="match status" value="1"/>
</dbReference>
<accession>A0A146KKD7</accession>
<dbReference type="Gene3D" id="3.40.50.300">
    <property type="entry name" value="P-loop containing nucleotide triphosphate hydrolases"/>
    <property type="match status" value="1"/>
</dbReference>
<feature type="non-terminal residue" evidence="3">
    <location>
        <position position="181"/>
    </location>
</feature>
<dbReference type="InterPro" id="IPR027417">
    <property type="entry name" value="P-loop_NTPase"/>
</dbReference>
<dbReference type="SMART" id="SM00174">
    <property type="entry name" value="RHO"/>
    <property type="match status" value="1"/>
</dbReference>
<gene>
    <name evidence="3" type="ORF">TPC1_11203</name>
</gene>
<evidence type="ECO:0000256" key="2">
    <source>
        <dbReference type="ARBA" id="ARBA00023134"/>
    </source>
</evidence>
<dbReference type="AlphaFoldDB" id="A0A146KKD7"/>
<dbReference type="InterPro" id="IPR001806">
    <property type="entry name" value="Small_GTPase"/>
</dbReference>
<sequence>KEQKSAKLVMIGDSAVGKSSILLRLINNDFSQQQAVTLNASFMNYIIATKKGQQQLAIWDTAGQERFQSLSQIYFRNADIAVIVIDINKDDCLQSAQKYIQQVKQKAMNPYVTIVIAANKADISHWKIDQQKLEEFSSIQNVRCVICSAKSGENIQRLFEIAAESLNMEENQHNPQQILKQ</sequence>
<dbReference type="PROSITE" id="PS51419">
    <property type="entry name" value="RAB"/>
    <property type="match status" value="1"/>
</dbReference>
<evidence type="ECO:0000256" key="1">
    <source>
        <dbReference type="ARBA" id="ARBA00022741"/>
    </source>
</evidence>
<feature type="non-terminal residue" evidence="3">
    <location>
        <position position="1"/>
    </location>
</feature>
<reference evidence="3" key="1">
    <citation type="submission" date="2015-07" db="EMBL/GenBank/DDBJ databases">
        <title>Adaptation to a free-living lifestyle via gene acquisitions in the diplomonad Trepomonas sp. PC1.</title>
        <authorList>
            <person name="Xu F."/>
            <person name="Jerlstrom-Hultqvist J."/>
            <person name="Kolisko M."/>
            <person name="Simpson A.G.B."/>
            <person name="Roger A.J."/>
            <person name="Svard S.G."/>
            <person name="Andersson J.O."/>
        </authorList>
    </citation>
    <scope>NUCLEOTIDE SEQUENCE</scope>
    <source>
        <strain evidence="3">PC1</strain>
    </source>
</reference>
<dbReference type="EMBL" id="GDID01000897">
    <property type="protein sequence ID" value="JAP95709.1"/>
    <property type="molecule type" value="Transcribed_RNA"/>
</dbReference>
<dbReference type="PRINTS" id="PR00449">
    <property type="entry name" value="RASTRNSFRMNG"/>
</dbReference>
<dbReference type="PROSITE" id="PS51421">
    <property type="entry name" value="RAS"/>
    <property type="match status" value="1"/>
</dbReference>
<evidence type="ECO:0000313" key="3">
    <source>
        <dbReference type="EMBL" id="JAP95709.1"/>
    </source>
</evidence>
<dbReference type="SMART" id="SM00175">
    <property type="entry name" value="RAB"/>
    <property type="match status" value="1"/>
</dbReference>
<dbReference type="CDD" id="cd00154">
    <property type="entry name" value="Rab"/>
    <property type="match status" value="1"/>
</dbReference>
<keyword evidence="2" id="KW-0342">GTP-binding</keyword>